<dbReference type="PANTHER" id="PTHR45526">
    <property type="entry name" value="TRANSCRIPTIONAL REGULATORY PROTEIN DPIA"/>
    <property type="match status" value="1"/>
</dbReference>
<reference evidence="12" key="1">
    <citation type="submission" date="2021-03" db="EMBL/GenBank/DDBJ databases">
        <title>Leucobacter chromiisoli sp. nov., isolated from chromium-containing soil of chemical plant.</title>
        <authorList>
            <person name="Xu Z."/>
        </authorList>
    </citation>
    <scope>NUCLEOTIDE SEQUENCE</scope>
    <source>
        <strain evidence="12">K 70/01</strain>
    </source>
</reference>
<keyword evidence="13" id="KW-1185">Reference proteome</keyword>
<dbReference type="InterPro" id="IPR001789">
    <property type="entry name" value="Sig_transdc_resp-reg_receiver"/>
</dbReference>
<dbReference type="AlphaFoldDB" id="A0A939QHX3"/>
<organism evidence="12 13">
    <name type="scientific">Leucobacter tardus</name>
    <dbReference type="NCBI Taxonomy" id="501483"/>
    <lineage>
        <taxon>Bacteria</taxon>
        <taxon>Bacillati</taxon>
        <taxon>Actinomycetota</taxon>
        <taxon>Actinomycetes</taxon>
        <taxon>Micrococcales</taxon>
        <taxon>Microbacteriaceae</taxon>
        <taxon>Leucobacter</taxon>
    </lineage>
</organism>
<keyword evidence="4 9" id="KW-0902">Two-component regulatory system</keyword>
<evidence type="ECO:0000256" key="8">
    <source>
        <dbReference type="ARBA" id="ARBA00023163"/>
    </source>
</evidence>
<evidence type="ECO:0000256" key="4">
    <source>
        <dbReference type="ARBA" id="ARBA00023012"/>
    </source>
</evidence>
<evidence type="ECO:0000313" key="12">
    <source>
        <dbReference type="EMBL" id="MBO2989164.1"/>
    </source>
</evidence>
<dbReference type="Pfam" id="PF04703">
    <property type="entry name" value="FaeA"/>
    <property type="match status" value="1"/>
</dbReference>
<dbReference type="Gene3D" id="1.10.10.10">
    <property type="entry name" value="Winged helix-like DNA-binding domain superfamily/Winged helix DNA-binding domain"/>
    <property type="match status" value="1"/>
</dbReference>
<evidence type="ECO:0000256" key="3">
    <source>
        <dbReference type="ARBA" id="ARBA00022553"/>
    </source>
</evidence>
<name>A0A939QHX3_9MICO</name>
<dbReference type="InterPro" id="IPR006793">
    <property type="entry name" value="FaeA"/>
</dbReference>
<sequence length="233" mass="25469">MIRVLVVDDEALTLELHRGYVEKVDGFAVTGEANSARGAFATVTQHPDRFDLVLLDMTMPDGTGLDVLRHLRSRGITIDVIAITAVRDSEIVRQVLALGAVNYLVKPFTFAMFRDRLEAYARFRAQAEQSRGSSTQAEIDAMLGMMHPAVPAELPKGLSAETLALVSADVREHGPVSAREAGARLGVSRVVVRRYLEQLVTEGRVTRSPRYGAPGRPVSEYHWAGIGADGDTW</sequence>
<dbReference type="InterPro" id="IPR024187">
    <property type="entry name" value="Sig_transdc_resp-reg_cit/mal"/>
</dbReference>
<evidence type="ECO:0000256" key="1">
    <source>
        <dbReference type="ARBA" id="ARBA00004496"/>
    </source>
</evidence>
<dbReference type="Pfam" id="PF00072">
    <property type="entry name" value="Response_reg"/>
    <property type="match status" value="1"/>
</dbReference>
<dbReference type="EMBL" id="JAGFBF010000001">
    <property type="protein sequence ID" value="MBO2989164.1"/>
    <property type="molecule type" value="Genomic_DNA"/>
</dbReference>
<gene>
    <name evidence="12" type="ORF">J4H85_04025</name>
</gene>
<evidence type="ECO:0000256" key="7">
    <source>
        <dbReference type="ARBA" id="ARBA00023159"/>
    </source>
</evidence>
<dbReference type="InterPro" id="IPR036390">
    <property type="entry name" value="WH_DNA-bd_sf"/>
</dbReference>
<evidence type="ECO:0000256" key="6">
    <source>
        <dbReference type="ARBA" id="ARBA00023125"/>
    </source>
</evidence>
<keyword evidence="2 9" id="KW-0963">Cytoplasm</keyword>
<dbReference type="PIRSF" id="PIRSF006171">
    <property type="entry name" value="RR_citrat_malat"/>
    <property type="match status" value="1"/>
</dbReference>
<dbReference type="PANTHER" id="PTHR45526:SF1">
    <property type="entry name" value="TRANSCRIPTIONAL REGULATORY PROTEIN DCUR-RELATED"/>
    <property type="match status" value="1"/>
</dbReference>
<dbReference type="InterPro" id="IPR036388">
    <property type="entry name" value="WH-like_DNA-bd_sf"/>
</dbReference>
<keyword evidence="3 10" id="KW-0597">Phosphoprotein</keyword>
<dbReference type="SUPFAM" id="SSF52172">
    <property type="entry name" value="CheY-like"/>
    <property type="match status" value="1"/>
</dbReference>
<keyword evidence="5 9" id="KW-0805">Transcription regulation</keyword>
<dbReference type="GO" id="GO:0003677">
    <property type="term" value="F:DNA binding"/>
    <property type="evidence" value="ECO:0007669"/>
    <property type="project" value="UniProtKB-KW"/>
</dbReference>
<evidence type="ECO:0000256" key="2">
    <source>
        <dbReference type="ARBA" id="ARBA00022490"/>
    </source>
</evidence>
<accession>A0A939QHX3</accession>
<keyword evidence="7 9" id="KW-0010">Activator</keyword>
<dbReference type="Proteomes" id="UP000668403">
    <property type="component" value="Unassembled WGS sequence"/>
</dbReference>
<evidence type="ECO:0000256" key="9">
    <source>
        <dbReference type="PIRNR" id="PIRNR006171"/>
    </source>
</evidence>
<evidence type="ECO:0000259" key="11">
    <source>
        <dbReference type="PROSITE" id="PS50110"/>
    </source>
</evidence>
<evidence type="ECO:0000256" key="5">
    <source>
        <dbReference type="ARBA" id="ARBA00023015"/>
    </source>
</evidence>
<protein>
    <recommendedName>
        <fullName evidence="9">Transcriptional regulatory protein</fullName>
    </recommendedName>
</protein>
<comment type="subcellular location">
    <subcellularLocation>
        <location evidence="1 9">Cytoplasm</location>
    </subcellularLocation>
</comment>
<dbReference type="GO" id="GO:0000156">
    <property type="term" value="F:phosphorelay response regulator activity"/>
    <property type="evidence" value="ECO:0007669"/>
    <property type="project" value="TreeGrafter"/>
</dbReference>
<feature type="domain" description="Response regulatory" evidence="11">
    <location>
        <begin position="3"/>
        <end position="121"/>
    </location>
</feature>
<keyword evidence="8 9" id="KW-0804">Transcription</keyword>
<dbReference type="SUPFAM" id="SSF46785">
    <property type="entry name" value="Winged helix' DNA-binding domain"/>
    <property type="match status" value="1"/>
</dbReference>
<dbReference type="SMART" id="SM00448">
    <property type="entry name" value="REC"/>
    <property type="match status" value="1"/>
</dbReference>
<evidence type="ECO:0000313" key="13">
    <source>
        <dbReference type="Proteomes" id="UP000668403"/>
    </source>
</evidence>
<evidence type="ECO:0000256" key="10">
    <source>
        <dbReference type="PROSITE-ProRule" id="PRU00169"/>
    </source>
</evidence>
<dbReference type="GO" id="GO:0005737">
    <property type="term" value="C:cytoplasm"/>
    <property type="evidence" value="ECO:0007669"/>
    <property type="project" value="UniProtKB-SubCell"/>
</dbReference>
<dbReference type="RefSeq" id="WP_208237033.1">
    <property type="nucleotide sequence ID" value="NZ_BAAAQU010000001.1"/>
</dbReference>
<proteinExistence type="predicted"/>
<dbReference type="GO" id="GO:0003700">
    <property type="term" value="F:DNA-binding transcription factor activity"/>
    <property type="evidence" value="ECO:0007669"/>
    <property type="project" value="InterPro"/>
</dbReference>
<keyword evidence="6 9" id="KW-0238">DNA-binding</keyword>
<dbReference type="InterPro" id="IPR051271">
    <property type="entry name" value="2C-system_Tx_regulators"/>
</dbReference>
<comment type="caution">
    <text evidence="12">The sequence shown here is derived from an EMBL/GenBank/DDBJ whole genome shotgun (WGS) entry which is preliminary data.</text>
</comment>
<dbReference type="InterPro" id="IPR011006">
    <property type="entry name" value="CheY-like_superfamily"/>
</dbReference>
<dbReference type="PROSITE" id="PS50110">
    <property type="entry name" value="RESPONSE_REGULATORY"/>
    <property type="match status" value="1"/>
</dbReference>
<feature type="modified residue" description="4-aspartylphosphate" evidence="10">
    <location>
        <position position="56"/>
    </location>
</feature>
<dbReference type="Gene3D" id="3.40.50.2300">
    <property type="match status" value="1"/>
</dbReference>